<dbReference type="GO" id="GO:0000455">
    <property type="term" value="P:enzyme-directed rRNA pseudouridine synthesis"/>
    <property type="evidence" value="ECO:0007669"/>
    <property type="project" value="TreeGrafter"/>
</dbReference>
<gene>
    <name evidence="16" type="ORF">MNBD_GAMMA09-3391</name>
</gene>
<dbReference type="EMBL" id="UOFI01000033">
    <property type="protein sequence ID" value="VAW62910.1"/>
    <property type="molecule type" value="Genomic_DNA"/>
</dbReference>
<dbReference type="CDD" id="cd02869">
    <property type="entry name" value="PseudoU_synth_RluA_like"/>
    <property type="match status" value="1"/>
</dbReference>
<keyword evidence="1" id="KW-0698">rRNA processing</keyword>
<evidence type="ECO:0000256" key="8">
    <source>
        <dbReference type="ARBA" id="ARBA00038945"/>
    </source>
</evidence>
<dbReference type="GO" id="GO:0160142">
    <property type="term" value="F:23S rRNA pseudouridine(746) synthase activity"/>
    <property type="evidence" value="ECO:0007669"/>
    <property type="project" value="UniProtKB-EC"/>
</dbReference>
<dbReference type="EC" id="5.4.99.29" evidence="8"/>
<evidence type="ECO:0000259" key="15">
    <source>
        <dbReference type="Pfam" id="PF00849"/>
    </source>
</evidence>
<keyword evidence="3 16" id="KW-0413">Isomerase</keyword>
<dbReference type="PANTHER" id="PTHR21600">
    <property type="entry name" value="MITOCHONDRIAL RNA PSEUDOURIDINE SYNTHASE"/>
    <property type="match status" value="1"/>
</dbReference>
<proteinExistence type="predicted"/>
<evidence type="ECO:0000256" key="11">
    <source>
        <dbReference type="ARBA" id="ARBA00042372"/>
    </source>
</evidence>
<evidence type="ECO:0000256" key="9">
    <source>
        <dbReference type="ARBA" id="ARBA00039988"/>
    </source>
</evidence>
<evidence type="ECO:0000256" key="7">
    <source>
        <dbReference type="ARBA" id="ARBA00038944"/>
    </source>
</evidence>
<dbReference type="AlphaFoldDB" id="A0A3B0XE89"/>
<evidence type="ECO:0000256" key="3">
    <source>
        <dbReference type="ARBA" id="ARBA00023235"/>
    </source>
</evidence>
<dbReference type="InterPro" id="IPR050188">
    <property type="entry name" value="RluA_PseudoU_synthase"/>
</dbReference>
<sequence length="221" mass="25135">MLPAITYRPPQHSGLDILFQDEHMIILNKPSGLLSVPGRGEEKQDCMLSRLQAEQPAAQVVHRLDMPTSGIIIFALNKAMQRALSILFEKRQIRKQYIARVHGILKNKKGLINQPLITNWLQRPRQKIDYKTGKPSVTQYELISTRDDNSSLVKLLPITGRSHQLRVHMSSLGHQILGDELYGTFSSRQASQRLLLHAEKIVFLQPITDILIDINCKAEFS</sequence>
<dbReference type="InterPro" id="IPR006145">
    <property type="entry name" value="PsdUridine_synth_RsuA/RluA"/>
</dbReference>
<evidence type="ECO:0000256" key="1">
    <source>
        <dbReference type="ARBA" id="ARBA00022552"/>
    </source>
</evidence>
<evidence type="ECO:0000256" key="13">
    <source>
        <dbReference type="ARBA" id="ARBA00042883"/>
    </source>
</evidence>
<comment type="function">
    <text evidence="6">Dual specificity enzyme that catalyzes the synthesis of pseudouridine from uracil-746 in 23S ribosomal RNA and from uracil-32 in the anticodon stem and loop of transfer RNAs.</text>
</comment>
<evidence type="ECO:0000256" key="5">
    <source>
        <dbReference type="ARBA" id="ARBA00036916"/>
    </source>
</evidence>
<evidence type="ECO:0000256" key="2">
    <source>
        <dbReference type="ARBA" id="ARBA00022694"/>
    </source>
</evidence>
<dbReference type="Gene3D" id="3.30.2350.10">
    <property type="entry name" value="Pseudouridine synthase"/>
    <property type="match status" value="1"/>
</dbReference>
<dbReference type="InterPro" id="IPR006224">
    <property type="entry name" value="PsdUridine_synth_RluA-like_CS"/>
</dbReference>
<dbReference type="Pfam" id="PF00849">
    <property type="entry name" value="PseudoU_synth_2"/>
    <property type="match status" value="1"/>
</dbReference>
<accession>A0A3B0XE89</accession>
<keyword evidence="2" id="KW-0819">tRNA processing</keyword>
<dbReference type="PROSITE" id="PS01129">
    <property type="entry name" value="PSI_RLU"/>
    <property type="match status" value="1"/>
</dbReference>
<dbReference type="PANTHER" id="PTHR21600:SF91">
    <property type="entry name" value="DUAL-SPECIFICITY RNA PSEUDOURIDINE SYNTHASE RLUA"/>
    <property type="match status" value="1"/>
</dbReference>
<dbReference type="EC" id="5.4.99.28" evidence="7"/>
<evidence type="ECO:0000313" key="16">
    <source>
        <dbReference type="EMBL" id="VAW62910.1"/>
    </source>
</evidence>
<evidence type="ECO:0000256" key="12">
    <source>
        <dbReference type="ARBA" id="ARBA00042844"/>
    </source>
</evidence>
<dbReference type="GO" id="GO:0008033">
    <property type="term" value="P:tRNA processing"/>
    <property type="evidence" value="ECO:0007669"/>
    <property type="project" value="UniProtKB-KW"/>
</dbReference>
<evidence type="ECO:0000256" key="14">
    <source>
        <dbReference type="ARBA" id="ARBA00043143"/>
    </source>
</evidence>
<dbReference type="SUPFAM" id="SSF55120">
    <property type="entry name" value="Pseudouridine synthase"/>
    <property type="match status" value="1"/>
</dbReference>
<dbReference type="GO" id="GO:0003723">
    <property type="term" value="F:RNA binding"/>
    <property type="evidence" value="ECO:0007669"/>
    <property type="project" value="InterPro"/>
</dbReference>
<comment type="catalytic activity">
    <reaction evidence="5">
        <text>uridine(746) in 23S rRNA = pseudouridine(746) in 23S rRNA</text>
        <dbReference type="Rhea" id="RHEA:42548"/>
        <dbReference type="Rhea" id="RHEA-COMP:10109"/>
        <dbReference type="Rhea" id="RHEA-COMP:10110"/>
        <dbReference type="ChEBI" id="CHEBI:65314"/>
        <dbReference type="ChEBI" id="CHEBI:65315"/>
        <dbReference type="EC" id="5.4.99.29"/>
    </reaction>
</comment>
<dbReference type="InterPro" id="IPR020103">
    <property type="entry name" value="PsdUridine_synth_cat_dom_sf"/>
</dbReference>
<name>A0A3B0XE89_9ZZZZ</name>
<evidence type="ECO:0000256" key="4">
    <source>
        <dbReference type="ARBA" id="ARBA00036184"/>
    </source>
</evidence>
<protein>
    <recommendedName>
        <fullName evidence="9">Dual-specificity RNA pseudouridine synthase RluA</fullName>
        <ecNumber evidence="7">5.4.99.28</ecNumber>
        <ecNumber evidence="8">5.4.99.29</ecNumber>
    </recommendedName>
    <alternativeName>
        <fullName evidence="10">23S rRNA pseudouridine(746) synthase</fullName>
    </alternativeName>
    <alternativeName>
        <fullName evidence="13">Ribosomal large subunit pseudouridine synthase A</fullName>
    </alternativeName>
    <alternativeName>
        <fullName evidence="12">rRNA pseudouridylate synthase A</fullName>
    </alternativeName>
    <alternativeName>
        <fullName evidence="14">rRNA-uridine isomerase A</fullName>
    </alternativeName>
    <alternativeName>
        <fullName evidence="11">tRNA pseudouridine(32) synthase</fullName>
    </alternativeName>
</protein>
<feature type="domain" description="Pseudouridine synthase RsuA/RluA-like" evidence="15">
    <location>
        <begin position="23"/>
        <end position="171"/>
    </location>
</feature>
<reference evidence="16" key="1">
    <citation type="submission" date="2018-06" db="EMBL/GenBank/DDBJ databases">
        <authorList>
            <person name="Zhirakovskaya E."/>
        </authorList>
    </citation>
    <scope>NUCLEOTIDE SEQUENCE</scope>
</reference>
<organism evidence="16">
    <name type="scientific">hydrothermal vent metagenome</name>
    <dbReference type="NCBI Taxonomy" id="652676"/>
    <lineage>
        <taxon>unclassified sequences</taxon>
        <taxon>metagenomes</taxon>
        <taxon>ecological metagenomes</taxon>
    </lineage>
</organism>
<evidence type="ECO:0000256" key="10">
    <source>
        <dbReference type="ARBA" id="ARBA00041266"/>
    </source>
</evidence>
<comment type="catalytic activity">
    <reaction evidence="4">
        <text>uridine(32) in tRNA = pseudouridine(32) in tRNA</text>
        <dbReference type="Rhea" id="RHEA:42544"/>
        <dbReference type="Rhea" id="RHEA-COMP:10107"/>
        <dbReference type="Rhea" id="RHEA-COMP:10108"/>
        <dbReference type="ChEBI" id="CHEBI:65314"/>
        <dbReference type="ChEBI" id="CHEBI:65315"/>
        <dbReference type="EC" id="5.4.99.28"/>
    </reaction>
</comment>
<evidence type="ECO:0000256" key="6">
    <source>
        <dbReference type="ARBA" id="ARBA00037305"/>
    </source>
</evidence>
<dbReference type="GO" id="GO:0160151">
    <property type="term" value="F:tRNA pseudouridine(32) synthase activity"/>
    <property type="evidence" value="ECO:0007669"/>
    <property type="project" value="UniProtKB-EC"/>
</dbReference>